<sequence length="156" mass="16374">MKTLAIGCDHAGFDIKEALAEHAKSLGWTITDVGTTSTDSVDYPDFAYAVARLVHLGRVAAGLMIDGVGVGSAMVCNKVPGVRAALCPNTFAAFNARAHNDANVITLGSRTMGVEVCKRVLAEFLATDFEGGRHARRVDKIKDVEARFLPGAGGVA</sequence>
<feature type="binding site" evidence="3">
    <location>
        <position position="133"/>
    </location>
    <ligand>
        <name>D-ribulose 5-phosphate</name>
        <dbReference type="ChEBI" id="CHEBI:58121"/>
    </ligand>
</feature>
<dbReference type="NCBIfam" id="NF004051">
    <property type="entry name" value="PRK05571.1"/>
    <property type="match status" value="1"/>
</dbReference>
<evidence type="ECO:0000313" key="5">
    <source>
        <dbReference type="Proteomes" id="UP000216339"/>
    </source>
</evidence>
<dbReference type="PANTHER" id="PTHR43732">
    <property type="entry name" value="RIBOSE 5-PHOSPHATE ISOMERASE-RELATED"/>
    <property type="match status" value="1"/>
</dbReference>
<dbReference type="InterPro" id="IPR004785">
    <property type="entry name" value="RpiB"/>
</dbReference>
<dbReference type="AlphaFoldDB" id="A0A271J745"/>
<protein>
    <submittedName>
        <fullName evidence="4">Ribose 5-phosphate isomerase B</fullName>
    </submittedName>
</protein>
<dbReference type="Proteomes" id="UP000216339">
    <property type="component" value="Unassembled WGS sequence"/>
</dbReference>
<feature type="binding site" evidence="3">
    <location>
        <position position="137"/>
    </location>
    <ligand>
        <name>D-ribulose 5-phosphate</name>
        <dbReference type="ChEBI" id="CHEBI:58121"/>
    </ligand>
</feature>
<feature type="binding site" evidence="3">
    <location>
        <begin position="67"/>
        <end position="71"/>
    </location>
    <ligand>
        <name>D-ribulose 5-phosphate</name>
        <dbReference type="ChEBI" id="CHEBI:58121"/>
    </ligand>
</feature>
<dbReference type="NCBIfam" id="TIGR00689">
    <property type="entry name" value="rpiB_lacA_lacB"/>
    <property type="match status" value="1"/>
</dbReference>
<keyword evidence="5" id="KW-1185">Reference proteome</keyword>
<accession>A0A271J745</accession>
<evidence type="ECO:0000313" key="4">
    <source>
        <dbReference type="EMBL" id="PAP78874.1"/>
    </source>
</evidence>
<evidence type="ECO:0000256" key="1">
    <source>
        <dbReference type="ARBA" id="ARBA00008754"/>
    </source>
</evidence>
<feature type="binding site" evidence="3">
    <location>
        <position position="100"/>
    </location>
    <ligand>
        <name>D-ribulose 5-phosphate</name>
        <dbReference type="ChEBI" id="CHEBI:58121"/>
    </ligand>
</feature>
<dbReference type="InterPro" id="IPR003500">
    <property type="entry name" value="RpiB_LacA_LacB"/>
</dbReference>
<dbReference type="PIRSF" id="PIRSF005384">
    <property type="entry name" value="RpiB_LacA_B"/>
    <property type="match status" value="1"/>
</dbReference>
<evidence type="ECO:0000256" key="2">
    <source>
        <dbReference type="ARBA" id="ARBA00023235"/>
    </source>
</evidence>
<reference evidence="4 5" key="1">
    <citation type="submission" date="2016-11" db="EMBL/GenBank/DDBJ databases">
        <title>Study of marine rhodopsin-containing bacteria.</title>
        <authorList>
            <person name="Yoshizawa S."/>
            <person name="Kumagai Y."/>
            <person name="Kogure K."/>
        </authorList>
    </citation>
    <scope>NUCLEOTIDE SEQUENCE [LARGE SCALE GENOMIC DNA]</scope>
    <source>
        <strain evidence="4 5">SAORIC-28</strain>
    </source>
</reference>
<dbReference type="Pfam" id="PF02502">
    <property type="entry name" value="LacAB_rpiB"/>
    <property type="match status" value="1"/>
</dbReference>
<evidence type="ECO:0000256" key="3">
    <source>
        <dbReference type="PIRSR" id="PIRSR005384-2"/>
    </source>
</evidence>
<dbReference type="SUPFAM" id="SSF89623">
    <property type="entry name" value="Ribose/Galactose isomerase RpiB/AlsB"/>
    <property type="match status" value="1"/>
</dbReference>
<dbReference type="GO" id="GO:0016861">
    <property type="term" value="F:intramolecular oxidoreductase activity, interconverting aldoses and ketoses"/>
    <property type="evidence" value="ECO:0007669"/>
    <property type="project" value="UniProtKB-ARBA"/>
</dbReference>
<comment type="similarity">
    <text evidence="1">Belongs to the LacAB/RpiB family.</text>
</comment>
<name>A0A271J745_9BACT</name>
<dbReference type="GO" id="GO:0005975">
    <property type="term" value="P:carbohydrate metabolic process"/>
    <property type="evidence" value="ECO:0007669"/>
    <property type="project" value="InterPro"/>
</dbReference>
<dbReference type="Gene3D" id="3.40.1400.10">
    <property type="entry name" value="Sugar-phosphate isomerase, RpiB/LacA/LacB"/>
    <property type="match status" value="1"/>
</dbReference>
<comment type="caution">
    <text evidence="4">The sequence shown here is derived from an EMBL/GenBank/DDBJ whole genome shotgun (WGS) entry which is preliminary data.</text>
</comment>
<proteinExistence type="inferred from homology"/>
<dbReference type="NCBIfam" id="TIGR01120">
    <property type="entry name" value="rpiB"/>
    <property type="match status" value="1"/>
</dbReference>
<dbReference type="InterPro" id="IPR036569">
    <property type="entry name" value="RpiB_LacA_LacB_sf"/>
</dbReference>
<dbReference type="InterPro" id="IPR051812">
    <property type="entry name" value="SPI_LacAB/RpiB"/>
</dbReference>
<gene>
    <name evidence="4" type="ORF">BSZ37_19660</name>
</gene>
<dbReference type="PANTHER" id="PTHR43732:SF1">
    <property type="entry name" value="RIBOSE 5-PHOSPHATE ISOMERASE"/>
    <property type="match status" value="1"/>
</dbReference>
<feature type="binding site" evidence="3">
    <location>
        <position position="110"/>
    </location>
    <ligand>
        <name>D-ribulose 5-phosphate</name>
        <dbReference type="ChEBI" id="CHEBI:58121"/>
    </ligand>
</feature>
<organism evidence="4 5">
    <name type="scientific">Rubrivirga marina</name>
    <dbReference type="NCBI Taxonomy" id="1196024"/>
    <lineage>
        <taxon>Bacteria</taxon>
        <taxon>Pseudomonadati</taxon>
        <taxon>Rhodothermota</taxon>
        <taxon>Rhodothermia</taxon>
        <taxon>Rhodothermales</taxon>
        <taxon>Rubricoccaceae</taxon>
        <taxon>Rubrivirga</taxon>
    </lineage>
</organism>
<dbReference type="EMBL" id="MQWD01000001">
    <property type="protein sequence ID" value="PAP78874.1"/>
    <property type="molecule type" value="Genomic_DNA"/>
</dbReference>
<feature type="binding site" evidence="3">
    <location>
        <begin position="9"/>
        <end position="10"/>
    </location>
    <ligand>
        <name>D-ribulose 5-phosphate</name>
        <dbReference type="ChEBI" id="CHEBI:58121"/>
    </ligand>
</feature>
<keyword evidence="2 4" id="KW-0413">Isomerase</keyword>